<name>A0ABZ0TNJ5_9SPHI</name>
<dbReference type="PANTHER" id="PTHR36057">
    <property type="match status" value="1"/>
</dbReference>
<feature type="chain" id="PRO_5046409418" evidence="1">
    <location>
        <begin position="22"/>
        <end position="245"/>
    </location>
</feature>
<dbReference type="Pfam" id="PF06764">
    <property type="entry name" value="DUF1223"/>
    <property type="match status" value="1"/>
</dbReference>
<dbReference type="SUPFAM" id="SSF52833">
    <property type="entry name" value="Thioredoxin-like"/>
    <property type="match status" value="1"/>
</dbReference>
<keyword evidence="1" id="KW-0732">Signal</keyword>
<organism evidence="2 3">
    <name type="scientific">Mucilaginibacter sabulilitoris</name>
    <dbReference type="NCBI Taxonomy" id="1173583"/>
    <lineage>
        <taxon>Bacteria</taxon>
        <taxon>Pseudomonadati</taxon>
        <taxon>Bacteroidota</taxon>
        <taxon>Sphingobacteriia</taxon>
        <taxon>Sphingobacteriales</taxon>
        <taxon>Sphingobacteriaceae</taxon>
        <taxon>Mucilaginibacter</taxon>
    </lineage>
</organism>
<evidence type="ECO:0000313" key="3">
    <source>
        <dbReference type="Proteomes" id="UP001324380"/>
    </source>
</evidence>
<protein>
    <submittedName>
        <fullName evidence="2">DUF1223 domain-containing protein</fullName>
    </submittedName>
</protein>
<dbReference type="PANTHER" id="PTHR36057:SF1">
    <property type="entry name" value="LIPOPROTEIN LIPID ATTACHMENT SITE-LIKE PROTEIN, PUTATIVE (DUF1223)-RELATED"/>
    <property type="match status" value="1"/>
</dbReference>
<proteinExistence type="predicted"/>
<reference evidence="2 3" key="1">
    <citation type="submission" date="2023-11" db="EMBL/GenBank/DDBJ databases">
        <title>Analysis of the Genomes of Mucilaginibacter gossypii cycad 4 and M. sabulilitoris SNA2: microbes with the potential for plant growth promotion.</title>
        <authorList>
            <person name="Hirsch A.M."/>
            <person name="Humm E."/>
            <person name="Rubbi M."/>
            <person name="Del Vecchio G."/>
            <person name="Ha S.M."/>
            <person name="Pellegrini M."/>
            <person name="Gunsalus R.P."/>
        </authorList>
    </citation>
    <scope>NUCLEOTIDE SEQUENCE [LARGE SCALE GENOMIC DNA]</scope>
    <source>
        <strain evidence="2 3">SNA2</strain>
    </source>
</reference>
<dbReference type="InterPro" id="IPR036249">
    <property type="entry name" value="Thioredoxin-like_sf"/>
</dbReference>
<sequence length="245" mass="26849">MKRLFLTIIISIGLFTLGAKAQSNTGFAVVELFTSEGCSSCPPADALIAKIQQENTGKPVYVLAFHVDYWDRQGWKDRFSDHVFTERQQQYATWLHSNEVYTPQAIINGKTDFVGSEAVKMHSLIARELQHSNQESISLSDLVIGKGKINFKYNVVSPKRTKVVFVLVQKDAVSQVKSGENRGRTLGHVQIARSLASVDLNSSKTGTMQLGLPTGTDAGQFEVIAFVQNANNGVITAASKLSTNI</sequence>
<feature type="signal peptide" evidence="1">
    <location>
        <begin position="1"/>
        <end position="21"/>
    </location>
</feature>
<dbReference type="EMBL" id="CP139558">
    <property type="protein sequence ID" value="WPU94724.1"/>
    <property type="molecule type" value="Genomic_DNA"/>
</dbReference>
<keyword evidence="3" id="KW-1185">Reference proteome</keyword>
<dbReference type="RefSeq" id="WP_321563840.1">
    <property type="nucleotide sequence ID" value="NZ_CP139558.1"/>
</dbReference>
<gene>
    <name evidence="2" type="ORF">SNE25_04215</name>
</gene>
<dbReference type="Proteomes" id="UP001324380">
    <property type="component" value="Chromosome"/>
</dbReference>
<evidence type="ECO:0000256" key="1">
    <source>
        <dbReference type="SAM" id="SignalP"/>
    </source>
</evidence>
<accession>A0ABZ0TNJ5</accession>
<dbReference type="InterPro" id="IPR010634">
    <property type="entry name" value="DUF1223"/>
</dbReference>
<evidence type="ECO:0000313" key="2">
    <source>
        <dbReference type="EMBL" id="WPU94724.1"/>
    </source>
</evidence>